<protein>
    <recommendedName>
        <fullName evidence="1">non-specific serine/threonine protein kinase</fullName>
        <ecNumber evidence="1">2.7.11.1</ecNumber>
    </recommendedName>
</protein>
<keyword evidence="4" id="KW-0547">Nucleotide-binding</keyword>
<comment type="catalytic activity">
    <reaction evidence="7">
        <text>L-threonyl-[protein] + ATP = O-phospho-L-threonyl-[protein] + ADP + H(+)</text>
        <dbReference type="Rhea" id="RHEA:46608"/>
        <dbReference type="Rhea" id="RHEA-COMP:11060"/>
        <dbReference type="Rhea" id="RHEA-COMP:11605"/>
        <dbReference type="ChEBI" id="CHEBI:15378"/>
        <dbReference type="ChEBI" id="CHEBI:30013"/>
        <dbReference type="ChEBI" id="CHEBI:30616"/>
        <dbReference type="ChEBI" id="CHEBI:61977"/>
        <dbReference type="ChEBI" id="CHEBI:456216"/>
        <dbReference type="EC" id="2.7.11.1"/>
    </reaction>
</comment>
<organism evidence="11 12">
    <name type="scientific">Zancudomyces culisetae</name>
    <name type="common">Gut fungus</name>
    <name type="synonym">Smittium culisetae</name>
    <dbReference type="NCBI Taxonomy" id="1213189"/>
    <lineage>
        <taxon>Eukaryota</taxon>
        <taxon>Fungi</taxon>
        <taxon>Fungi incertae sedis</taxon>
        <taxon>Zoopagomycota</taxon>
        <taxon>Kickxellomycotina</taxon>
        <taxon>Harpellomycetes</taxon>
        <taxon>Harpellales</taxon>
        <taxon>Legeriomycetaceae</taxon>
        <taxon>Zancudomyces</taxon>
    </lineage>
</organism>
<dbReference type="Pfam" id="PF00069">
    <property type="entry name" value="Pkinase"/>
    <property type="match status" value="1"/>
</dbReference>
<evidence type="ECO:0000313" key="11">
    <source>
        <dbReference type="EMBL" id="OMH82787.1"/>
    </source>
</evidence>
<evidence type="ECO:0000256" key="5">
    <source>
        <dbReference type="ARBA" id="ARBA00022777"/>
    </source>
</evidence>
<dbReference type="InterPro" id="IPR000719">
    <property type="entry name" value="Prot_kinase_dom"/>
</dbReference>
<feature type="compositionally biased region" description="Polar residues" evidence="9">
    <location>
        <begin position="193"/>
        <end position="206"/>
    </location>
</feature>
<accession>A0A1R1PP91</accession>
<reference evidence="12" key="1">
    <citation type="submission" date="2017-01" db="EMBL/GenBank/DDBJ databases">
        <authorList>
            <person name="Wang Y."/>
            <person name="White M."/>
            <person name="Kvist S."/>
            <person name="Moncalvo J.-M."/>
        </authorList>
    </citation>
    <scope>NUCLEOTIDE SEQUENCE [LARGE SCALE GENOMIC DNA]</scope>
    <source>
        <strain evidence="12">COL-18-3</strain>
    </source>
</reference>
<feature type="compositionally biased region" description="Basic and acidic residues" evidence="9">
    <location>
        <begin position="141"/>
        <end position="154"/>
    </location>
</feature>
<dbReference type="OrthoDB" id="193931at2759"/>
<evidence type="ECO:0000256" key="4">
    <source>
        <dbReference type="ARBA" id="ARBA00022741"/>
    </source>
</evidence>
<evidence type="ECO:0000256" key="6">
    <source>
        <dbReference type="ARBA" id="ARBA00022840"/>
    </source>
</evidence>
<dbReference type="Proteomes" id="UP000188320">
    <property type="component" value="Unassembled WGS sequence"/>
</dbReference>
<dbReference type="AlphaFoldDB" id="A0A1R1PP91"/>
<keyword evidence="12" id="KW-1185">Reference proteome</keyword>
<feature type="compositionally biased region" description="Polar residues" evidence="9">
    <location>
        <begin position="131"/>
        <end position="140"/>
    </location>
</feature>
<comment type="caution">
    <text evidence="11">The sequence shown here is derived from an EMBL/GenBank/DDBJ whole genome shotgun (WGS) entry which is preliminary data.</text>
</comment>
<feature type="region of interest" description="Disordered" evidence="9">
    <location>
        <begin position="189"/>
        <end position="235"/>
    </location>
</feature>
<dbReference type="GO" id="GO:0004674">
    <property type="term" value="F:protein serine/threonine kinase activity"/>
    <property type="evidence" value="ECO:0007669"/>
    <property type="project" value="UniProtKB-KW"/>
</dbReference>
<dbReference type="EC" id="2.7.11.1" evidence="1"/>
<evidence type="ECO:0000256" key="7">
    <source>
        <dbReference type="ARBA" id="ARBA00047899"/>
    </source>
</evidence>
<evidence type="ECO:0000256" key="8">
    <source>
        <dbReference type="ARBA" id="ARBA00048679"/>
    </source>
</evidence>
<keyword evidence="3" id="KW-0808">Transferase</keyword>
<feature type="domain" description="Protein kinase" evidence="10">
    <location>
        <begin position="1"/>
        <end position="107"/>
    </location>
</feature>
<evidence type="ECO:0000256" key="9">
    <source>
        <dbReference type="SAM" id="MobiDB-lite"/>
    </source>
</evidence>
<keyword evidence="2" id="KW-0723">Serine/threonine-protein kinase</keyword>
<evidence type="ECO:0000256" key="3">
    <source>
        <dbReference type="ARBA" id="ARBA00022679"/>
    </source>
</evidence>
<dbReference type="InterPro" id="IPR011009">
    <property type="entry name" value="Kinase-like_dom_sf"/>
</dbReference>
<keyword evidence="6" id="KW-0067">ATP-binding</keyword>
<dbReference type="PANTHER" id="PTHR24343">
    <property type="entry name" value="SERINE/THREONINE KINASE"/>
    <property type="match status" value="1"/>
</dbReference>
<sequence>MVTSCGSPCYAAPELVISNGVYAGTAVDVWSCGVILFAMVAGYLPFDDDPDNPDGNNINKLYKYILATKLEYPLHVGPLVQNLLMKILVANPAERVKLRDIRRHKWLERYRESFKEFDLFDEMQNEKSIRTQEFSLPNRENSQKDRIDGCEKTKPSVFGGEIESQFTYKKLDHAEAELFLQNTKQVEEKNKIKASSGNRGSASSKMLQKDVSNRNSDSDVNQEQRPLTRREDSAISELSFRDSRRSNIRDSGLEYSIGKGNVLLNREHEQLGVLVGNGISSNLAHKSKSKGKKTKASNSNILCMSQKPEFLKRMSYYKESPNPKLVTSTPPNMVMMCLLSVAGRFGYLVEVTSKDEKNRIFSQMTKRASGTNLIDQFSVRINCPVLGDVGGTAKTNSSEFEHKQSESEELTREAQNIIKEIIDEHRSLDRKIKQRLGIFMERRKKKVLTTCNNWLQKKEKSGLWRGREVLEIQRGM</sequence>
<keyword evidence="5 11" id="KW-0418">Kinase</keyword>
<dbReference type="Gene3D" id="1.10.510.10">
    <property type="entry name" value="Transferase(Phosphotransferase) domain 1"/>
    <property type="match status" value="1"/>
</dbReference>
<dbReference type="PROSITE" id="PS50011">
    <property type="entry name" value="PROTEIN_KINASE_DOM"/>
    <property type="match status" value="1"/>
</dbReference>
<feature type="region of interest" description="Disordered" evidence="9">
    <location>
        <begin position="131"/>
        <end position="154"/>
    </location>
</feature>
<evidence type="ECO:0000313" key="12">
    <source>
        <dbReference type="Proteomes" id="UP000188320"/>
    </source>
</evidence>
<comment type="catalytic activity">
    <reaction evidence="8">
        <text>L-seryl-[protein] + ATP = O-phospho-L-seryl-[protein] + ADP + H(+)</text>
        <dbReference type="Rhea" id="RHEA:17989"/>
        <dbReference type="Rhea" id="RHEA-COMP:9863"/>
        <dbReference type="Rhea" id="RHEA-COMP:11604"/>
        <dbReference type="ChEBI" id="CHEBI:15378"/>
        <dbReference type="ChEBI" id="CHEBI:29999"/>
        <dbReference type="ChEBI" id="CHEBI:30616"/>
        <dbReference type="ChEBI" id="CHEBI:83421"/>
        <dbReference type="ChEBI" id="CHEBI:456216"/>
        <dbReference type="EC" id="2.7.11.1"/>
    </reaction>
</comment>
<name>A0A1R1PP91_ZANCU</name>
<proteinExistence type="predicted"/>
<dbReference type="EMBL" id="LSSK01000599">
    <property type="protein sequence ID" value="OMH82787.1"/>
    <property type="molecule type" value="Genomic_DNA"/>
</dbReference>
<evidence type="ECO:0000256" key="1">
    <source>
        <dbReference type="ARBA" id="ARBA00012513"/>
    </source>
</evidence>
<dbReference type="GO" id="GO:0005938">
    <property type="term" value="C:cell cortex"/>
    <property type="evidence" value="ECO:0007669"/>
    <property type="project" value="TreeGrafter"/>
</dbReference>
<gene>
    <name evidence="11" type="ORF">AX774_g3728</name>
</gene>
<dbReference type="GO" id="GO:0005524">
    <property type="term" value="F:ATP binding"/>
    <property type="evidence" value="ECO:0007669"/>
    <property type="project" value="UniProtKB-KW"/>
</dbReference>
<feature type="compositionally biased region" description="Polar residues" evidence="9">
    <location>
        <begin position="213"/>
        <end position="225"/>
    </location>
</feature>
<evidence type="ECO:0000259" key="10">
    <source>
        <dbReference type="PROSITE" id="PS50011"/>
    </source>
</evidence>
<evidence type="ECO:0000256" key="2">
    <source>
        <dbReference type="ARBA" id="ARBA00022527"/>
    </source>
</evidence>
<dbReference type="SUPFAM" id="SSF56112">
    <property type="entry name" value="Protein kinase-like (PK-like)"/>
    <property type="match status" value="1"/>
</dbReference>
<dbReference type="PANTHER" id="PTHR24343:SF572">
    <property type="entry name" value="FATTY ACYL-COA SYNTHETASE AND RNA PROCESSING-ASSOCIATED KINASE 1-RELATED"/>
    <property type="match status" value="1"/>
</dbReference>
<feature type="compositionally biased region" description="Basic and acidic residues" evidence="9">
    <location>
        <begin position="226"/>
        <end position="235"/>
    </location>
</feature>